<evidence type="ECO:0000313" key="1">
    <source>
        <dbReference type="EMBL" id="MET4756867.1"/>
    </source>
</evidence>
<organism evidence="1 2">
    <name type="scientific">Endozoicomonas lisbonensis</name>
    <dbReference type="NCBI Taxonomy" id="3120522"/>
    <lineage>
        <taxon>Bacteria</taxon>
        <taxon>Pseudomonadati</taxon>
        <taxon>Pseudomonadota</taxon>
        <taxon>Gammaproteobacteria</taxon>
        <taxon>Oceanospirillales</taxon>
        <taxon>Endozoicomonadaceae</taxon>
        <taxon>Endozoicomonas</taxon>
    </lineage>
</organism>
<evidence type="ECO:0000313" key="2">
    <source>
        <dbReference type="Proteomes" id="UP001549366"/>
    </source>
</evidence>
<dbReference type="Proteomes" id="UP001549366">
    <property type="component" value="Unassembled WGS sequence"/>
</dbReference>
<proteinExistence type="predicted"/>
<dbReference type="EMBL" id="JBEWTB010000002">
    <property type="protein sequence ID" value="MET4756867.1"/>
    <property type="molecule type" value="Genomic_DNA"/>
</dbReference>
<sequence length="217" mass="24396">MEPNSPLDPKGYVPGYFMNLEVADNAGDKGVQKITVEVGTLKQLGTNEDYCTVSHPKKELDERVTSEVAVPLGDLELSSVLSSTEATRDYVATTDNKKLALSQLIEAIKSKKSGKEREDYLFMVFSAKKVDQWAEYIKEIVGEIYQLKSQAEAKGIEIASDDRDLKDLTRLAENLTSLRSFSRQYCARWTVNISGMVDAYNESMPEVETFLKRFKQS</sequence>
<name>A0ABV2SGG2_9GAMM</name>
<gene>
    <name evidence="1" type="ORF">V5J35_002059</name>
</gene>
<reference evidence="1 2" key="1">
    <citation type="submission" date="2024-06" db="EMBL/GenBank/DDBJ databases">
        <title>Genomic Encyclopedia of Type Strains, Phase V (KMG-V): Genome sequencing to study the core and pangenomes of soil and plant-associated prokaryotes.</title>
        <authorList>
            <person name="Whitman W."/>
        </authorList>
    </citation>
    <scope>NUCLEOTIDE SEQUENCE [LARGE SCALE GENOMIC DNA]</scope>
    <source>
        <strain evidence="1 2">NE40</strain>
    </source>
</reference>
<accession>A0ABV2SGG2</accession>
<dbReference type="RefSeq" id="WP_354011147.1">
    <property type="nucleotide sequence ID" value="NZ_JBEWTA010000001.1"/>
</dbReference>
<protein>
    <submittedName>
        <fullName evidence="1">Mg2+ and Co2+ transporter CorA</fullName>
    </submittedName>
</protein>
<comment type="caution">
    <text evidence="1">The sequence shown here is derived from an EMBL/GenBank/DDBJ whole genome shotgun (WGS) entry which is preliminary data.</text>
</comment>
<keyword evidence="2" id="KW-1185">Reference proteome</keyword>